<sequence>MDGACTALSLHTMLTYWGTCKAIKALYAAVLGQELKPYAKTPQLDGEPLPPNRNGLEIASCTRHIGLAPHYAMLGEGRDYSALGHSAVGWIRAGTHNMGHVLAKARVLAQGKEVPGNGDCTNAHSDGGRCPCAEFVDIKPRGSEGNLILQDGGLTMSLLRELLGLRRFSLQWRCVE</sequence>
<organism evidence="1 2">
    <name type="scientific">Pleurodeles waltl</name>
    <name type="common">Iberian ribbed newt</name>
    <dbReference type="NCBI Taxonomy" id="8319"/>
    <lineage>
        <taxon>Eukaryota</taxon>
        <taxon>Metazoa</taxon>
        <taxon>Chordata</taxon>
        <taxon>Craniata</taxon>
        <taxon>Vertebrata</taxon>
        <taxon>Euteleostomi</taxon>
        <taxon>Amphibia</taxon>
        <taxon>Batrachia</taxon>
        <taxon>Caudata</taxon>
        <taxon>Salamandroidea</taxon>
        <taxon>Salamandridae</taxon>
        <taxon>Pleurodelinae</taxon>
        <taxon>Pleurodeles</taxon>
    </lineage>
</organism>
<reference evidence="1" key="1">
    <citation type="journal article" date="2022" name="bioRxiv">
        <title>Sequencing and chromosome-scale assembly of the giantPleurodeles waltlgenome.</title>
        <authorList>
            <person name="Brown T."/>
            <person name="Elewa A."/>
            <person name="Iarovenko S."/>
            <person name="Subramanian E."/>
            <person name="Araus A.J."/>
            <person name="Petzold A."/>
            <person name="Susuki M."/>
            <person name="Suzuki K.-i.T."/>
            <person name="Hayashi T."/>
            <person name="Toyoda A."/>
            <person name="Oliveira C."/>
            <person name="Osipova E."/>
            <person name="Leigh N.D."/>
            <person name="Simon A."/>
            <person name="Yun M.H."/>
        </authorList>
    </citation>
    <scope>NUCLEOTIDE SEQUENCE</scope>
    <source>
        <strain evidence="1">20211129_DDA</strain>
        <tissue evidence="1">Liver</tissue>
    </source>
</reference>
<keyword evidence="2" id="KW-1185">Reference proteome</keyword>
<gene>
    <name evidence="1" type="ORF">NDU88_005135</name>
</gene>
<evidence type="ECO:0000313" key="2">
    <source>
        <dbReference type="Proteomes" id="UP001066276"/>
    </source>
</evidence>
<dbReference type="AlphaFoldDB" id="A0AAV7NLI3"/>
<evidence type="ECO:0000313" key="1">
    <source>
        <dbReference type="EMBL" id="KAJ1116933.1"/>
    </source>
</evidence>
<dbReference type="Proteomes" id="UP001066276">
    <property type="component" value="Chromosome 8"/>
</dbReference>
<protein>
    <submittedName>
        <fullName evidence="1">Uncharacterized protein</fullName>
    </submittedName>
</protein>
<proteinExistence type="predicted"/>
<dbReference type="EMBL" id="JANPWB010000012">
    <property type="protein sequence ID" value="KAJ1116933.1"/>
    <property type="molecule type" value="Genomic_DNA"/>
</dbReference>
<accession>A0AAV7NLI3</accession>
<name>A0AAV7NLI3_PLEWA</name>
<comment type="caution">
    <text evidence="1">The sequence shown here is derived from an EMBL/GenBank/DDBJ whole genome shotgun (WGS) entry which is preliminary data.</text>
</comment>